<dbReference type="Proteomes" id="UP000178198">
    <property type="component" value="Chromosome"/>
</dbReference>
<dbReference type="KEGG" id="fcm:BIW12_11230"/>
<accession>A0A1D9PBL4</accession>
<dbReference type="STRING" id="1306519.BIW12_11230"/>
<dbReference type="AlphaFoldDB" id="A0A1D9PBL4"/>
<evidence type="ECO:0000313" key="2">
    <source>
        <dbReference type="Proteomes" id="UP000178198"/>
    </source>
</evidence>
<dbReference type="RefSeq" id="WP_071185194.1">
    <property type="nucleotide sequence ID" value="NZ_CP017774.1"/>
</dbReference>
<reference evidence="1 2" key="1">
    <citation type="submission" date="2016-10" db="EMBL/GenBank/DDBJ databases">
        <title>Complete Genome Sequence of Flavobacterium sp. PK15.</title>
        <authorList>
            <person name="Ekwe A."/>
            <person name="Kim S.B."/>
        </authorList>
    </citation>
    <scope>NUCLEOTIDE SEQUENCE [LARGE SCALE GENOMIC DNA]</scope>
    <source>
        <strain evidence="1 2">PK15</strain>
    </source>
</reference>
<name>A0A1D9PBL4_9FLAO</name>
<sequence>MEEKLKDTIVLFIKFGSEENIKSLYENGLIYLNTIEYFQNLEDNGVRGDKFEGTVNIKNFKNTDELKLEITDTITGKKINFKPSKLQLRHYDSYPKGNLYSLYCIKQSDFFNTDELIIDSKVKDFGTHALFIRNTKIFIAKLTAEITKLNMSYKAKPIEYYDHENINGEINLFQKIQKYKYQREYRIVVQNNKQEPLKISIGSLKDHSEMFAINSLEDLKITTNRIKHKT</sequence>
<gene>
    <name evidence="1" type="ORF">BIW12_11230</name>
</gene>
<protein>
    <submittedName>
        <fullName evidence="1">Uncharacterized protein</fullName>
    </submittedName>
</protein>
<keyword evidence="2" id="KW-1185">Reference proteome</keyword>
<dbReference type="EMBL" id="CP017774">
    <property type="protein sequence ID" value="AOZ99953.1"/>
    <property type="molecule type" value="Genomic_DNA"/>
</dbReference>
<proteinExistence type="predicted"/>
<evidence type="ECO:0000313" key="1">
    <source>
        <dbReference type="EMBL" id="AOZ99953.1"/>
    </source>
</evidence>
<organism evidence="1 2">
    <name type="scientific">Flavobacterium commune</name>
    <dbReference type="NCBI Taxonomy" id="1306519"/>
    <lineage>
        <taxon>Bacteria</taxon>
        <taxon>Pseudomonadati</taxon>
        <taxon>Bacteroidota</taxon>
        <taxon>Flavobacteriia</taxon>
        <taxon>Flavobacteriales</taxon>
        <taxon>Flavobacteriaceae</taxon>
        <taxon>Flavobacterium</taxon>
    </lineage>
</organism>
<dbReference type="OrthoDB" id="1349797at2"/>